<dbReference type="Proteomes" id="UP000294229">
    <property type="component" value="Unassembled WGS sequence"/>
</dbReference>
<reference evidence="2 5" key="2">
    <citation type="submission" date="2018-11" db="EMBL/GenBank/DDBJ databases">
        <title>Sequencing Av. paragallinarum serogroups.</title>
        <authorList>
            <person name="Hellmuth J.E."/>
            <person name="Boucher C.E."/>
            <person name="Cason E.D."/>
        </authorList>
    </citation>
    <scope>NUCLEOTIDE SEQUENCE [LARGE SCALE GENOMIC DNA]</scope>
    <source>
        <strain evidence="2 5">SA-3</strain>
    </source>
</reference>
<feature type="transmembrane region" description="Helical" evidence="1">
    <location>
        <begin position="12"/>
        <end position="29"/>
    </location>
</feature>
<protein>
    <submittedName>
        <fullName evidence="2">Prepilin-type N-terminal cleavage/methylation domain-containing protein</fullName>
    </submittedName>
    <submittedName>
        <fullName evidence="3">Type II secretory pathway, pseudopilin</fullName>
    </submittedName>
</protein>
<dbReference type="EMBL" id="UGHK01000001">
    <property type="protein sequence ID" value="STO70357.1"/>
    <property type="molecule type" value="Genomic_DNA"/>
</dbReference>
<proteinExistence type="predicted"/>
<dbReference type="Proteomes" id="UP000254465">
    <property type="component" value="Unassembled WGS sequence"/>
</dbReference>
<keyword evidence="1" id="KW-1133">Transmembrane helix</keyword>
<sequence>MNVKGFTLLESLISLLILSILLLMALPIWQQNHNEAVLEKEQHRLYLFLRYIQSRVENSNDIWFLVANRDLLSKKWCISAQIKQDKICNCLQPQYCSNELMVNIYTPMFPQETMIISKNYYPKEMARLSGIRNTVQSDCFLLQAGDKRTLFSFFNVGSLKLKDISSLSACGDK</sequence>
<dbReference type="AlphaFoldDB" id="A0A0F5ER87"/>
<dbReference type="EMBL" id="RQXS01000005">
    <property type="protein sequence ID" value="RZN60929.1"/>
    <property type="molecule type" value="Genomic_DNA"/>
</dbReference>
<dbReference type="Pfam" id="PF07963">
    <property type="entry name" value="N_methyl"/>
    <property type="match status" value="1"/>
</dbReference>
<evidence type="ECO:0000313" key="2">
    <source>
        <dbReference type="EMBL" id="RZN60929.1"/>
    </source>
</evidence>
<dbReference type="PROSITE" id="PS00409">
    <property type="entry name" value="PROKAR_NTER_METHYL"/>
    <property type="match status" value="1"/>
</dbReference>
<gene>
    <name evidence="3" type="primary">pulG</name>
    <name evidence="2" type="ORF">EIG79_02310</name>
    <name evidence="3" type="ORF">NCTC11296_00239</name>
</gene>
<evidence type="ECO:0000256" key="1">
    <source>
        <dbReference type="SAM" id="Phobius"/>
    </source>
</evidence>
<accession>A0A0F5ER87</accession>
<dbReference type="InterPro" id="IPR045584">
    <property type="entry name" value="Pilin-like"/>
</dbReference>
<keyword evidence="1" id="KW-0812">Transmembrane</keyword>
<dbReference type="NCBIfam" id="TIGR02532">
    <property type="entry name" value="IV_pilin_GFxxxE"/>
    <property type="match status" value="1"/>
</dbReference>
<evidence type="ECO:0000313" key="3">
    <source>
        <dbReference type="EMBL" id="STO70357.1"/>
    </source>
</evidence>
<dbReference type="SUPFAM" id="SSF54523">
    <property type="entry name" value="Pili subunits"/>
    <property type="match status" value="1"/>
</dbReference>
<name>A0A0F5ER87_AVIPA</name>
<reference evidence="3 4" key="1">
    <citation type="submission" date="2018-06" db="EMBL/GenBank/DDBJ databases">
        <authorList>
            <consortium name="Pathogen Informatics"/>
            <person name="Doyle S."/>
        </authorList>
    </citation>
    <scope>NUCLEOTIDE SEQUENCE [LARGE SCALE GENOMIC DNA]</scope>
    <source>
        <strain evidence="3 4">NCTC11296</strain>
    </source>
</reference>
<evidence type="ECO:0000313" key="5">
    <source>
        <dbReference type="Proteomes" id="UP000294229"/>
    </source>
</evidence>
<keyword evidence="1" id="KW-0472">Membrane</keyword>
<dbReference type="InterPro" id="IPR012902">
    <property type="entry name" value="N_methyl_site"/>
</dbReference>
<dbReference type="RefSeq" id="WP_017806950.1">
    <property type="nucleotide sequence ID" value="NZ_CP034110.1"/>
</dbReference>
<dbReference type="GeneID" id="66256759"/>
<evidence type="ECO:0000313" key="4">
    <source>
        <dbReference type="Proteomes" id="UP000254465"/>
    </source>
</evidence>
<organism evidence="2 5">
    <name type="scientific">Avibacterium paragallinarum</name>
    <name type="common">Haemophilus gallinarum</name>
    <dbReference type="NCBI Taxonomy" id="728"/>
    <lineage>
        <taxon>Bacteria</taxon>
        <taxon>Pseudomonadati</taxon>
        <taxon>Pseudomonadota</taxon>
        <taxon>Gammaproteobacteria</taxon>
        <taxon>Pasteurellales</taxon>
        <taxon>Pasteurellaceae</taxon>
        <taxon>Avibacterium</taxon>
    </lineage>
</organism>
<dbReference type="KEGG" id="apag:EIA51_10045"/>